<evidence type="ECO:0000313" key="5">
    <source>
        <dbReference type="Proteomes" id="UP000242188"/>
    </source>
</evidence>
<sequence length="540" mass="62918">MSASSYFDSQQSENKRSGFNSYREFSFFTRKRLLKIGSLQYMKCLMAILVINLLVFLYLMHAYNLFSIDQYLLSADGGLHFHRKDAQHFALAKEITVVIREFEDFENRVNETVRNFKWISPYMNVIVVSDDIPYPPLKLNFSQTVHFVNLQLHPMLTNPMDVLKGLIKTPYTIFVPDGINITKSKALLQAVRNIKTRQLIKALAIPVGNEKLNCPGMDVHLRSWSVDFTNFVGGEGMCDYVQGNHALLMLTSDLFELTSPFERPLYVSLYLQLTLRRWKTGIYTGDVFVPKTIFKDFRSEWKHKHLEELRLENTMRKFEIKKVSYDKQKVSYYGCTKDTERCFGTVINDMPDFLHKGKWTPPCCLKAIRETARHVFTMLNKCSARYWLEGGSLLGAARHKDIIPWDYDIDIGVYKEDLDKCEQFVTLAKRNSFTDEAGFHWEKATEGEFFRVHYSVVNRNHIDIFPFFPKSGIMTKNTWFKTHRQDTEFPEHYLKPMIKVEFIGINVSAPNNVRQFLEYKFGKGVIENPRFPNSDLVVGG</sequence>
<dbReference type="InterPro" id="IPR052613">
    <property type="entry name" value="LicD_transferase"/>
</dbReference>
<dbReference type="Pfam" id="PF04991">
    <property type="entry name" value="LicD"/>
    <property type="match status" value="1"/>
</dbReference>
<dbReference type="OrthoDB" id="444255at2759"/>
<evidence type="ECO:0000259" key="3">
    <source>
        <dbReference type="Pfam" id="PF22921"/>
    </source>
</evidence>
<dbReference type="Pfam" id="PF22921">
    <property type="entry name" value="FKRP_N"/>
    <property type="match status" value="1"/>
</dbReference>
<gene>
    <name evidence="4" type="ORF">KP79_PYT14761</name>
</gene>
<organism evidence="4 5">
    <name type="scientific">Mizuhopecten yessoensis</name>
    <name type="common">Japanese scallop</name>
    <name type="synonym">Patinopecten yessoensis</name>
    <dbReference type="NCBI Taxonomy" id="6573"/>
    <lineage>
        <taxon>Eukaryota</taxon>
        <taxon>Metazoa</taxon>
        <taxon>Spiralia</taxon>
        <taxon>Lophotrochozoa</taxon>
        <taxon>Mollusca</taxon>
        <taxon>Bivalvia</taxon>
        <taxon>Autobranchia</taxon>
        <taxon>Pteriomorphia</taxon>
        <taxon>Pectinida</taxon>
        <taxon>Pectinoidea</taxon>
        <taxon>Pectinidae</taxon>
        <taxon>Mizuhopecten</taxon>
    </lineage>
</organism>
<dbReference type="GO" id="GO:0005794">
    <property type="term" value="C:Golgi apparatus"/>
    <property type="evidence" value="ECO:0007669"/>
    <property type="project" value="TreeGrafter"/>
</dbReference>
<protein>
    <submittedName>
        <fullName evidence="4">Fukutin-related protein</fullName>
    </submittedName>
</protein>
<keyword evidence="5" id="KW-1185">Reference proteome</keyword>
<dbReference type="InterPro" id="IPR007074">
    <property type="entry name" value="LicD/FKTN/FKRP_NTP_transf"/>
</dbReference>
<dbReference type="InterPro" id="IPR055105">
    <property type="entry name" value="FKRP_N"/>
</dbReference>
<dbReference type="EMBL" id="NEDP02003547">
    <property type="protein sequence ID" value="OWF48404.1"/>
    <property type="molecule type" value="Genomic_DNA"/>
</dbReference>
<dbReference type="PANTHER" id="PTHR13627:SF31">
    <property type="entry name" value="RIBITOL 5-PHOSPHATE TRANSFERASE FKRP"/>
    <property type="match status" value="1"/>
</dbReference>
<dbReference type="STRING" id="6573.A0A210QI19"/>
<dbReference type="PANTHER" id="PTHR13627">
    <property type="entry name" value="FUKUTIN RELATED PROTEIN"/>
    <property type="match status" value="1"/>
</dbReference>
<feature type="transmembrane region" description="Helical" evidence="1">
    <location>
        <begin position="41"/>
        <end position="60"/>
    </location>
</feature>
<name>A0A210QI19_MIZYE</name>
<feature type="domain" description="FKRP stem" evidence="3">
    <location>
        <begin position="88"/>
        <end position="324"/>
    </location>
</feature>
<dbReference type="AlphaFoldDB" id="A0A210QI19"/>
<accession>A0A210QI19</accession>
<keyword evidence="1" id="KW-0812">Transmembrane</keyword>
<evidence type="ECO:0000313" key="4">
    <source>
        <dbReference type="EMBL" id="OWF48404.1"/>
    </source>
</evidence>
<keyword evidence="1" id="KW-1133">Transmembrane helix</keyword>
<evidence type="ECO:0000256" key="1">
    <source>
        <dbReference type="SAM" id="Phobius"/>
    </source>
</evidence>
<proteinExistence type="predicted"/>
<dbReference type="GO" id="GO:0035269">
    <property type="term" value="P:protein O-linked glycosylation via mannose"/>
    <property type="evidence" value="ECO:0007669"/>
    <property type="project" value="TreeGrafter"/>
</dbReference>
<keyword evidence="1" id="KW-0472">Membrane</keyword>
<comment type="caution">
    <text evidence="4">The sequence shown here is derived from an EMBL/GenBank/DDBJ whole genome shotgun (WGS) entry which is preliminary data.</text>
</comment>
<dbReference type="Proteomes" id="UP000242188">
    <property type="component" value="Unassembled WGS sequence"/>
</dbReference>
<feature type="domain" description="LicD/FKTN/FKRP nucleotidyltransferase" evidence="2">
    <location>
        <begin position="385"/>
        <end position="423"/>
    </location>
</feature>
<evidence type="ECO:0000259" key="2">
    <source>
        <dbReference type="Pfam" id="PF04991"/>
    </source>
</evidence>
<reference evidence="4 5" key="1">
    <citation type="journal article" date="2017" name="Nat. Ecol. Evol.">
        <title>Scallop genome provides insights into evolution of bilaterian karyotype and development.</title>
        <authorList>
            <person name="Wang S."/>
            <person name="Zhang J."/>
            <person name="Jiao W."/>
            <person name="Li J."/>
            <person name="Xun X."/>
            <person name="Sun Y."/>
            <person name="Guo X."/>
            <person name="Huan P."/>
            <person name="Dong B."/>
            <person name="Zhang L."/>
            <person name="Hu X."/>
            <person name="Sun X."/>
            <person name="Wang J."/>
            <person name="Zhao C."/>
            <person name="Wang Y."/>
            <person name="Wang D."/>
            <person name="Huang X."/>
            <person name="Wang R."/>
            <person name="Lv J."/>
            <person name="Li Y."/>
            <person name="Zhang Z."/>
            <person name="Liu B."/>
            <person name="Lu W."/>
            <person name="Hui Y."/>
            <person name="Liang J."/>
            <person name="Zhou Z."/>
            <person name="Hou R."/>
            <person name="Li X."/>
            <person name="Liu Y."/>
            <person name="Li H."/>
            <person name="Ning X."/>
            <person name="Lin Y."/>
            <person name="Zhao L."/>
            <person name="Xing Q."/>
            <person name="Dou J."/>
            <person name="Li Y."/>
            <person name="Mao J."/>
            <person name="Guo H."/>
            <person name="Dou H."/>
            <person name="Li T."/>
            <person name="Mu C."/>
            <person name="Jiang W."/>
            <person name="Fu Q."/>
            <person name="Fu X."/>
            <person name="Miao Y."/>
            <person name="Liu J."/>
            <person name="Yu Q."/>
            <person name="Li R."/>
            <person name="Liao H."/>
            <person name="Li X."/>
            <person name="Kong Y."/>
            <person name="Jiang Z."/>
            <person name="Chourrout D."/>
            <person name="Li R."/>
            <person name="Bao Z."/>
        </authorList>
    </citation>
    <scope>NUCLEOTIDE SEQUENCE [LARGE SCALE GENOMIC DNA]</scope>
    <source>
        <strain evidence="4 5">PY_sf001</strain>
    </source>
</reference>